<dbReference type="GO" id="GO:0016020">
    <property type="term" value="C:membrane"/>
    <property type="evidence" value="ECO:0007669"/>
    <property type="project" value="GOC"/>
</dbReference>
<feature type="signal peptide" evidence="7">
    <location>
        <begin position="1"/>
        <end position="24"/>
    </location>
</feature>
<evidence type="ECO:0000256" key="3">
    <source>
        <dbReference type="ARBA" id="ARBA00022801"/>
    </source>
</evidence>
<evidence type="ECO:0000256" key="5">
    <source>
        <dbReference type="ARBA" id="ARBA00023211"/>
    </source>
</evidence>
<dbReference type="EMBL" id="UYRU01054603">
    <property type="protein sequence ID" value="VDN12731.1"/>
    <property type="molecule type" value="Genomic_DNA"/>
</dbReference>
<keyword evidence="5" id="KW-0464">Manganese</keyword>
<dbReference type="PANTHER" id="PTHR13315:SF0">
    <property type="entry name" value="METALLOPHOSPHOESTERASE 1"/>
    <property type="match status" value="1"/>
</dbReference>
<dbReference type="GO" id="GO:0016787">
    <property type="term" value="F:hydrolase activity"/>
    <property type="evidence" value="ECO:0007669"/>
    <property type="project" value="UniProtKB-KW"/>
</dbReference>
<evidence type="ECO:0000256" key="4">
    <source>
        <dbReference type="ARBA" id="ARBA00023136"/>
    </source>
</evidence>
<protein>
    <submittedName>
        <fullName evidence="8">Uncharacterized protein</fullName>
    </submittedName>
</protein>
<dbReference type="GO" id="GO:0046872">
    <property type="term" value="F:metal ion binding"/>
    <property type="evidence" value="ECO:0007669"/>
    <property type="project" value="UniProtKB-KW"/>
</dbReference>
<reference evidence="8 9" key="1">
    <citation type="submission" date="2018-11" db="EMBL/GenBank/DDBJ databases">
        <authorList>
            <consortium name="Pathogen Informatics"/>
        </authorList>
    </citation>
    <scope>NUCLEOTIDE SEQUENCE [LARGE SCALE GENOMIC DNA]</scope>
</reference>
<dbReference type="GO" id="GO:0006506">
    <property type="term" value="P:GPI anchor biosynthetic process"/>
    <property type="evidence" value="ECO:0007669"/>
    <property type="project" value="InterPro"/>
</dbReference>
<evidence type="ECO:0000256" key="6">
    <source>
        <dbReference type="SAM" id="Phobius"/>
    </source>
</evidence>
<keyword evidence="4 6" id="KW-0472">Membrane</keyword>
<organism evidence="8 9">
    <name type="scientific">Dibothriocephalus latus</name>
    <name type="common">Fish tapeworm</name>
    <name type="synonym">Diphyllobothrium latum</name>
    <dbReference type="NCBI Taxonomy" id="60516"/>
    <lineage>
        <taxon>Eukaryota</taxon>
        <taxon>Metazoa</taxon>
        <taxon>Spiralia</taxon>
        <taxon>Lophotrochozoa</taxon>
        <taxon>Platyhelminthes</taxon>
        <taxon>Cestoda</taxon>
        <taxon>Eucestoda</taxon>
        <taxon>Diphyllobothriidea</taxon>
        <taxon>Diphyllobothriidae</taxon>
        <taxon>Dibothriocephalus</taxon>
    </lineage>
</organism>
<dbReference type="Proteomes" id="UP000281553">
    <property type="component" value="Unassembled WGS sequence"/>
</dbReference>
<name>A0A3P7M334_DIBLA</name>
<dbReference type="OrthoDB" id="10256198at2759"/>
<proteinExistence type="predicted"/>
<evidence type="ECO:0000256" key="7">
    <source>
        <dbReference type="SAM" id="SignalP"/>
    </source>
</evidence>
<feature type="transmembrane region" description="Helical" evidence="6">
    <location>
        <begin position="264"/>
        <end position="283"/>
    </location>
</feature>
<accession>A0A3P7M334</accession>
<keyword evidence="9" id="KW-1185">Reference proteome</keyword>
<keyword evidence="7" id="KW-0732">Signal</keyword>
<dbReference type="InterPro" id="IPR033308">
    <property type="entry name" value="PGAP5/Cdc1/Ted1"/>
</dbReference>
<keyword evidence="6" id="KW-1133">Transmembrane helix</keyword>
<evidence type="ECO:0000313" key="9">
    <source>
        <dbReference type="Proteomes" id="UP000281553"/>
    </source>
</evidence>
<dbReference type="PANTHER" id="PTHR13315">
    <property type="entry name" value="METALLO PHOSPHOESTERASE RELATED"/>
    <property type="match status" value="1"/>
</dbReference>
<feature type="chain" id="PRO_5017968981" evidence="7">
    <location>
        <begin position="25"/>
        <end position="299"/>
    </location>
</feature>
<sequence length="299" mass="33979">MDHPNSPAVKLWAYGGLLFVFVNSMGLHEDDCVFCQHTEYYLHQAEQRLKCLRGDLSLDDCKAELGQSSADDPVLDKTSEPILPGTYSRPILLQHFPLYRPDETVCESGHPDSMPNTHRNDPYAPKNDCLAEFTSKRLLQAIQPRLILDGHSHYGCHRKHELPGSNGKLFAEEWTVPAFTCSASLTLTCLALSIGKYPCHFMQTELSFLKAAFTYFAPQYLYDTVLPAAIEGIRCELWQKKLLHISRNDYAVNKCLLPSEVTIALTYILGLVGIAFFLVRVRVYRLFLRLRARMSHKVE</sequence>
<keyword evidence="3" id="KW-0378">Hydrolase</keyword>
<evidence type="ECO:0000256" key="1">
    <source>
        <dbReference type="ARBA" id="ARBA00001936"/>
    </source>
</evidence>
<comment type="cofactor">
    <cofactor evidence="1">
        <name>Mn(2+)</name>
        <dbReference type="ChEBI" id="CHEBI:29035"/>
    </cofactor>
</comment>
<evidence type="ECO:0000256" key="2">
    <source>
        <dbReference type="ARBA" id="ARBA00022723"/>
    </source>
</evidence>
<keyword evidence="2" id="KW-0479">Metal-binding</keyword>
<evidence type="ECO:0000313" key="8">
    <source>
        <dbReference type="EMBL" id="VDN12731.1"/>
    </source>
</evidence>
<dbReference type="AlphaFoldDB" id="A0A3P7M334"/>
<keyword evidence="6" id="KW-0812">Transmembrane</keyword>
<gene>
    <name evidence="8" type="ORF">DILT_LOCUS8562</name>
</gene>